<dbReference type="Proteomes" id="UP001236569">
    <property type="component" value="Unassembled WGS sequence"/>
</dbReference>
<evidence type="ECO:0000313" key="2">
    <source>
        <dbReference type="Proteomes" id="UP001236569"/>
    </source>
</evidence>
<accession>A0ABT6YL49</accession>
<dbReference type="RefSeq" id="WP_283369524.1">
    <property type="nucleotide sequence ID" value="NZ_JASHID010000005.1"/>
</dbReference>
<keyword evidence="2" id="KW-1185">Reference proteome</keyword>
<dbReference type="EMBL" id="JASHID010000005">
    <property type="protein sequence ID" value="MDI9864322.1"/>
    <property type="molecule type" value="Genomic_DNA"/>
</dbReference>
<proteinExistence type="predicted"/>
<organism evidence="1 2">
    <name type="scientific">Flectobacillus longus</name>
    <dbReference type="NCBI Taxonomy" id="2984207"/>
    <lineage>
        <taxon>Bacteria</taxon>
        <taxon>Pseudomonadati</taxon>
        <taxon>Bacteroidota</taxon>
        <taxon>Cytophagia</taxon>
        <taxon>Cytophagales</taxon>
        <taxon>Flectobacillaceae</taxon>
        <taxon>Flectobacillus</taxon>
    </lineage>
</organism>
<reference evidence="1 2" key="1">
    <citation type="submission" date="2023-05" db="EMBL/GenBank/DDBJ databases">
        <title>Novel species of genus Flectobacillus isolated from stream in China.</title>
        <authorList>
            <person name="Lu H."/>
        </authorList>
    </citation>
    <scope>NUCLEOTIDE SEQUENCE [LARGE SCALE GENOMIC DNA]</scope>
    <source>
        <strain evidence="1 2">DC10W</strain>
    </source>
</reference>
<protein>
    <submittedName>
        <fullName evidence="1">Uncharacterized protein</fullName>
    </submittedName>
</protein>
<name>A0ABT6YL49_9BACT</name>
<sequence>MKRLLSIFLVSLLLYNMIGFSFLYCWEEYGTPYKQEINIEESGDYYWIKQPLQLPYQNNWSESRPIEGKVKHGENHYNLVEQRYQNDTLYTLCKLDDNARFRFMELAEHITDHVKEHSSQAPSGKSSFLLKNLLKEYASIQRYTILYILEWTNPFNRSCHHYQLSEGYINNSSPPPAIVC</sequence>
<gene>
    <name evidence="1" type="ORF">QM480_08295</name>
</gene>
<evidence type="ECO:0000313" key="1">
    <source>
        <dbReference type="EMBL" id="MDI9864322.1"/>
    </source>
</evidence>
<comment type="caution">
    <text evidence="1">The sequence shown here is derived from an EMBL/GenBank/DDBJ whole genome shotgun (WGS) entry which is preliminary data.</text>
</comment>